<dbReference type="EMBL" id="JBHUHR010000006">
    <property type="protein sequence ID" value="MFD2033716.1"/>
    <property type="molecule type" value="Genomic_DNA"/>
</dbReference>
<evidence type="ECO:0000313" key="3">
    <source>
        <dbReference type="Proteomes" id="UP001597361"/>
    </source>
</evidence>
<organism evidence="2 3">
    <name type="scientific">Belliella marina</name>
    <dbReference type="NCBI Taxonomy" id="1644146"/>
    <lineage>
        <taxon>Bacteria</taxon>
        <taxon>Pseudomonadati</taxon>
        <taxon>Bacteroidota</taxon>
        <taxon>Cytophagia</taxon>
        <taxon>Cytophagales</taxon>
        <taxon>Cyclobacteriaceae</taxon>
        <taxon>Belliella</taxon>
    </lineage>
</organism>
<comment type="caution">
    <text evidence="2">The sequence shown here is derived from an EMBL/GenBank/DDBJ whole genome shotgun (WGS) entry which is preliminary data.</text>
</comment>
<proteinExistence type="predicted"/>
<gene>
    <name evidence="2" type="ORF">ACFSKL_02885</name>
</gene>
<dbReference type="RefSeq" id="WP_376883377.1">
    <property type="nucleotide sequence ID" value="NZ_JBHUHR010000006.1"/>
</dbReference>
<feature type="chain" id="PRO_5046912516" evidence="1">
    <location>
        <begin position="22"/>
        <end position="253"/>
    </location>
</feature>
<dbReference type="InterPro" id="IPR019619">
    <property type="entry name" value="DUF2490"/>
</dbReference>
<dbReference type="Pfam" id="PF10677">
    <property type="entry name" value="DUF2490"/>
    <property type="match status" value="1"/>
</dbReference>
<keyword evidence="3" id="KW-1185">Reference proteome</keyword>
<protein>
    <submittedName>
        <fullName evidence="2">DUF2490 domain-containing protein</fullName>
    </submittedName>
</protein>
<feature type="signal peptide" evidence="1">
    <location>
        <begin position="1"/>
        <end position="21"/>
    </location>
</feature>
<dbReference type="Proteomes" id="UP001597361">
    <property type="component" value="Unassembled WGS sequence"/>
</dbReference>
<accession>A0ABW4VJ55</accession>
<reference evidence="3" key="1">
    <citation type="journal article" date="2019" name="Int. J. Syst. Evol. Microbiol.">
        <title>The Global Catalogue of Microorganisms (GCM) 10K type strain sequencing project: providing services to taxonomists for standard genome sequencing and annotation.</title>
        <authorList>
            <consortium name="The Broad Institute Genomics Platform"/>
            <consortium name="The Broad Institute Genome Sequencing Center for Infectious Disease"/>
            <person name="Wu L."/>
            <person name="Ma J."/>
        </authorList>
    </citation>
    <scope>NUCLEOTIDE SEQUENCE [LARGE SCALE GENOMIC DNA]</scope>
    <source>
        <strain evidence="3">CGMCC 1.15180</strain>
    </source>
</reference>
<sequence length="253" mass="29427">MKQFLVIFPLLLTLVFSQAEAQGPRSHDYNSIGWLATFLTYNLDEKWSVHGEFQWRRSELVKEAQQNLYRAGINFKPHKQALLRVGLAYADTYPYGKVPIQSTARLFPEYRTYQMAQINNPIGNVGLTHRFILEQRWVGRYTNTTLAKVDDYVFMNRVRYMVRMQIPLSSLFLENNAPYIAAYDEVMIGFGKNINQNVFDQNRIGLLGGVKLSERVRVEGGYLNQILQFGRMVEDKELFQHNNGLIINTYINL</sequence>
<keyword evidence="1" id="KW-0732">Signal</keyword>
<name>A0ABW4VJ55_9BACT</name>
<evidence type="ECO:0000256" key="1">
    <source>
        <dbReference type="SAM" id="SignalP"/>
    </source>
</evidence>
<evidence type="ECO:0000313" key="2">
    <source>
        <dbReference type="EMBL" id="MFD2033716.1"/>
    </source>
</evidence>